<dbReference type="EMBL" id="JBHRYQ010000001">
    <property type="protein sequence ID" value="MFC3812436.1"/>
    <property type="molecule type" value="Genomic_DNA"/>
</dbReference>
<sequence>MKKLMLTVAVLMGVSAATTTLANNDMKIVSLTEAKGDLKVKALQGLKFKLEADNLQNKSSIYLKDEKGEVFHVEYVSKSGSFLKVFDLSALPDGSYYFEVVSGSEKMIKPFQISTKTTRTATPQ</sequence>
<evidence type="ECO:0008006" key="4">
    <source>
        <dbReference type="Google" id="ProtNLM"/>
    </source>
</evidence>
<dbReference type="RefSeq" id="WP_379839310.1">
    <property type="nucleotide sequence ID" value="NZ_JBHRYQ010000001.1"/>
</dbReference>
<keyword evidence="3" id="KW-1185">Reference proteome</keyword>
<comment type="caution">
    <text evidence="2">The sequence shown here is derived from an EMBL/GenBank/DDBJ whole genome shotgun (WGS) entry which is preliminary data.</text>
</comment>
<reference evidence="3" key="1">
    <citation type="journal article" date="2019" name="Int. J. Syst. Evol. Microbiol.">
        <title>The Global Catalogue of Microorganisms (GCM) 10K type strain sequencing project: providing services to taxonomists for standard genome sequencing and annotation.</title>
        <authorList>
            <consortium name="The Broad Institute Genomics Platform"/>
            <consortium name="The Broad Institute Genome Sequencing Center for Infectious Disease"/>
            <person name="Wu L."/>
            <person name="Ma J."/>
        </authorList>
    </citation>
    <scope>NUCLEOTIDE SEQUENCE [LARGE SCALE GENOMIC DNA]</scope>
    <source>
        <strain evidence="3">CECT 7956</strain>
    </source>
</reference>
<name>A0ABV7Z2E9_9BACT</name>
<protein>
    <recommendedName>
        <fullName evidence="4">Secretion protein</fullName>
    </recommendedName>
</protein>
<evidence type="ECO:0000313" key="2">
    <source>
        <dbReference type="EMBL" id="MFC3812436.1"/>
    </source>
</evidence>
<organism evidence="2 3">
    <name type="scientific">Lacihabitans lacunae</name>
    <dbReference type="NCBI Taxonomy" id="1028214"/>
    <lineage>
        <taxon>Bacteria</taxon>
        <taxon>Pseudomonadati</taxon>
        <taxon>Bacteroidota</taxon>
        <taxon>Cytophagia</taxon>
        <taxon>Cytophagales</taxon>
        <taxon>Leadbetterellaceae</taxon>
        <taxon>Lacihabitans</taxon>
    </lineage>
</organism>
<accession>A0ABV7Z2E9</accession>
<proteinExistence type="predicted"/>
<dbReference type="Proteomes" id="UP001595616">
    <property type="component" value="Unassembled WGS sequence"/>
</dbReference>
<keyword evidence="1" id="KW-0732">Signal</keyword>
<feature type="chain" id="PRO_5046241389" description="Secretion protein" evidence="1">
    <location>
        <begin position="23"/>
        <end position="124"/>
    </location>
</feature>
<feature type="signal peptide" evidence="1">
    <location>
        <begin position="1"/>
        <end position="22"/>
    </location>
</feature>
<evidence type="ECO:0000256" key="1">
    <source>
        <dbReference type="SAM" id="SignalP"/>
    </source>
</evidence>
<gene>
    <name evidence="2" type="ORF">ACFOOI_17380</name>
</gene>
<evidence type="ECO:0000313" key="3">
    <source>
        <dbReference type="Proteomes" id="UP001595616"/>
    </source>
</evidence>